<dbReference type="OrthoDB" id="10259513at2759"/>
<proteinExistence type="predicted"/>
<name>A0A165DRS1_EXIGL</name>
<accession>A0A165DRS1</accession>
<dbReference type="AlphaFoldDB" id="A0A165DRS1"/>
<evidence type="ECO:0000313" key="2">
    <source>
        <dbReference type="Proteomes" id="UP000077266"/>
    </source>
</evidence>
<evidence type="ECO:0000313" key="1">
    <source>
        <dbReference type="EMBL" id="KZV85206.1"/>
    </source>
</evidence>
<keyword evidence="2" id="KW-1185">Reference proteome</keyword>
<organism evidence="1 2">
    <name type="scientific">Exidia glandulosa HHB12029</name>
    <dbReference type="NCBI Taxonomy" id="1314781"/>
    <lineage>
        <taxon>Eukaryota</taxon>
        <taxon>Fungi</taxon>
        <taxon>Dikarya</taxon>
        <taxon>Basidiomycota</taxon>
        <taxon>Agaricomycotina</taxon>
        <taxon>Agaricomycetes</taxon>
        <taxon>Auriculariales</taxon>
        <taxon>Exidiaceae</taxon>
        <taxon>Exidia</taxon>
    </lineage>
</organism>
<dbReference type="EMBL" id="KV426196">
    <property type="protein sequence ID" value="KZV85206.1"/>
    <property type="molecule type" value="Genomic_DNA"/>
</dbReference>
<dbReference type="Proteomes" id="UP000077266">
    <property type="component" value="Unassembled WGS sequence"/>
</dbReference>
<reference evidence="1 2" key="1">
    <citation type="journal article" date="2016" name="Mol. Biol. Evol.">
        <title>Comparative Genomics of Early-Diverging Mushroom-Forming Fungi Provides Insights into the Origins of Lignocellulose Decay Capabilities.</title>
        <authorList>
            <person name="Nagy L.G."/>
            <person name="Riley R."/>
            <person name="Tritt A."/>
            <person name="Adam C."/>
            <person name="Daum C."/>
            <person name="Floudas D."/>
            <person name="Sun H."/>
            <person name="Yadav J.S."/>
            <person name="Pangilinan J."/>
            <person name="Larsson K.H."/>
            <person name="Matsuura K."/>
            <person name="Barry K."/>
            <person name="Labutti K."/>
            <person name="Kuo R."/>
            <person name="Ohm R.A."/>
            <person name="Bhattacharya S.S."/>
            <person name="Shirouzu T."/>
            <person name="Yoshinaga Y."/>
            <person name="Martin F.M."/>
            <person name="Grigoriev I.V."/>
            <person name="Hibbett D.S."/>
        </authorList>
    </citation>
    <scope>NUCLEOTIDE SEQUENCE [LARGE SCALE GENOMIC DNA]</scope>
    <source>
        <strain evidence="1 2">HHB12029</strain>
    </source>
</reference>
<sequence length="100" mass="11059">MSERPSTLRLKTIQALTKLQHILPPFINAFLLVHLSAPLVANAVCSHLSSQSKDGQLAIHVSALLFKRVLLFRPPPINLLSLTADPALFLLAPHVFLHRL</sequence>
<dbReference type="InParanoid" id="A0A165DRS1"/>
<gene>
    <name evidence="1" type="ORF">EXIGLDRAFT_775796</name>
</gene>
<protein>
    <submittedName>
        <fullName evidence="1">Uncharacterized protein</fullName>
    </submittedName>
</protein>